<evidence type="ECO:0000256" key="1">
    <source>
        <dbReference type="SAM" id="MobiDB-lite"/>
    </source>
</evidence>
<dbReference type="InterPro" id="IPR006311">
    <property type="entry name" value="TAT_signal"/>
</dbReference>
<feature type="signal peptide" evidence="2">
    <location>
        <begin position="1"/>
        <end position="32"/>
    </location>
</feature>
<keyword evidence="6" id="KW-1185">Reference proteome</keyword>
<dbReference type="EMBL" id="FMHZ01000002">
    <property type="protein sequence ID" value="SCL68545.1"/>
    <property type="molecule type" value="Genomic_DNA"/>
</dbReference>
<dbReference type="InterPro" id="IPR029062">
    <property type="entry name" value="Class_I_gatase-like"/>
</dbReference>
<name>A0A1C6VQF6_9ACTN</name>
<dbReference type="RefSeq" id="WP_091104423.1">
    <property type="nucleotide sequence ID" value="NZ_FMHZ01000002.1"/>
</dbReference>
<feature type="region of interest" description="Disordered" evidence="1">
    <location>
        <begin position="705"/>
        <end position="727"/>
    </location>
</feature>
<dbReference type="STRING" id="47855.GA0070606_4812"/>
<dbReference type="Gene3D" id="2.115.10.10">
    <property type="entry name" value="Tachylectin 2"/>
    <property type="match status" value="1"/>
</dbReference>
<dbReference type="Proteomes" id="UP000199001">
    <property type="component" value="Unassembled WGS sequence"/>
</dbReference>
<dbReference type="Pfam" id="PF14517">
    <property type="entry name" value="Tachylectin"/>
    <property type="match status" value="1"/>
</dbReference>
<dbReference type="PROSITE" id="PS51318">
    <property type="entry name" value="TAT"/>
    <property type="match status" value="1"/>
</dbReference>
<feature type="domain" description="N,N-dimethylformamidase beta subunit-like C-terminal" evidence="4">
    <location>
        <begin position="369"/>
        <end position="681"/>
    </location>
</feature>
<dbReference type="OrthoDB" id="505641at2"/>
<evidence type="ECO:0000259" key="3">
    <source>
        <dbReference type="Pfam" id="PF14517"/>
    </source>
</evidence>
<accession>A0A1C6VQF6</accession>
<evidence type="ECO:0000256" key="2">
    <source>
        <dbReference type="SAM" id="SignalP"/>
    </source>
</evidence>
<dbReference type="Gene3D" id="3.40.50.880">
    <property type="match status" value="1"/>
</dbReference>
<reference evidence="6" key="1">
    <citation type="submission" date="2016-06" db="EMBL/GenBank/DDBJ databases">
        <authorList>
            <person name="Varghese N."/>
            <person name="Submissions Spin"/>
        </authorList>
    </citation>
    <scope>NUCLEOTIDE SEQUENCE [LARGE SCALE GENOMIC DNA]</scope>
    <source>
        <strain evidence="6">DSM 43903</strain>
    </source>
</reference>
<gene>
    <name evidence="5" type="ORF">GA0070606_4812</name>
</gene>
<dbReference type="InterPro" id="IPR036813">
    <property type="entry name" value="Tachylectin2_sf"/>
</dbReference>
<dbReference type="Pfam" id="PF20254">
    <property type="entry name" value="DMFA2_C"/>
    <property type="match status" value="1"/>
</dbReference>
<feature type="compositionally biased region" description="Low complexity" evidence="1">
    <location>
        <begin position="705"/>
        <end position="718"/>
    </location>
</feature>
<dbReference type="InterPro" id="IPR023294">
    <property type="entry name" value="Tachylectin2"/>
</dbReference>
<dbReference type="Gene3D" id="2.20.25.650">
    <property type="entry name" value="Tachylectin-2-like"/>
    <property type="match status" value="1"/>
</dbReference>
<dbReference type="InterPro" id="IPR046540">
    <property type="entry name" value="DMFA2_C"/>
</dbReference>
<feature type="chain" id="PRO_5038353533" evidence="2">
    <location>
        <begin position="33"/>
        <end position="727"/>
    </location>
</feature>
<dbReference type="AlphaFoldDB" id="A0A1C6VQF6"/>
<proteinExistence type="predicted"/>
<evidence type="ECO:0000313" key="6">
    <source>
        <dbReference type="Proteomes" id="UP000199001"/>
    </source>
</evidence>
<keyword evidence="2" id="KW-0732">Signal</keyword>
<sequence>MSLRVPRRITRRRVLASGGALAAATAAPSVLAASAEPARAADPTYDPEQRFIQLVPGGNGVIFAIQADGALIWYRHWGWQTGVTGWASGSGRRIGSGWHQFRTVLGSGDGSLYGVRADGTIHYYRYVCTNHTTGAGYWSGSRQIGSGFGKFPRLFGFGGAVYGVDADGDLYGYQYTPSTGTWTGGSRITRGFKSYQGVADGSGVIYAYRHGNVHWYQHLGGGRWAAGSGMRIGAGFEELTINGLVCGGQGTLYGVRPSAPAQRATGGLVAYRITNWNRVGADRRASWANGGSGRTVGSGFTLQSQAALQGYARTPTVTAGSTARIAVSTTFPTFTASVVRVAPAEGAPEVVKAPTDVTGRLQVLPTGYLHSGCDWSDTLALSIPSSWPSGLYAARLEGPHSLRRHVPFVVKPAAPRNDIAMLLPTNTYHAYNTWGGHYQYCGDLAGARTLTLRRPSTELNVEATGNLEHTLWSDVLLMRWMTRQGLEFDCYDDTDLHVSGGWLTRYRVLVLGSHPEYWSEQMRQHLADYQAGGGRVIYAGGNGLYERVRFSEDRSAVTFRTPQGRRDTYNSLGLPASQLLGVNYTSASWFTFAPYAVLRDHKLLAGTGLTVGSRFGLAGYNGAASGWETDALLNLDGEVEPSEVIARGQNTGGGAAMVLVGKPNGGFVFSASSITFAGALATDAAMSRLFRNVFDLALTDGPAVRRTTAPRQRTAPAPEQVEPRPLE</sequence>
<protein>
    <submittedName>
        <fullName evidence="5">Tachylectin</fullName>
    </submittedName>
</protein>
<organism evidence="5 6">
    <name type="scientific">Micromonospora citrea</name>
    <dbReference type="NCBI Taxonomy" id="47855"/>
    <lineage>
        <taxon>Bacteria</taxon>
        <taxon>Bacillati</taxon>
        <taxon>Actinomycetota</taxon>
        <taxon>Actinomycetes</taxon>
        <taxon>Micromonosporales</taxon>
        <taxon>Micromonosporaceae</taxon>
        <taxon>Micromonospora</taxon>
    </lineage>
</organism>
<feature type="domain" description="Tachylectin 2" evidence="3">
    <location>
        <begin position="50"/>
        <end position="131"/>
    </location>
</feature>
<dbReference type="SUPFAM" id="SSF50934">
    <property type="entry name" value="Tachylectin-2"/>
    <property type="match status" value="1"/>
</dbReference>
<evidence type="ECO:0000313" key="5">
    <source>
        <dbReference type="EMBL" id="SCL68545.1"/>
    </source>
</evidence>
<evidence type="ECO:0000259" key="4">
    <source>
        <dbReference type="Pfam" id="PF20254"/>
    </source>
</evidence>